<proteinExistence type="predicted"/>
<dbReference type="AlphaFoldDB" id="A0A0E9SCZ5"/>
<evidence type="ECO:0000313" key="1">
    <source>
        <dbReference type="EMBL" id="JAH38565.1"/>
    </source>
</evidence>
<organism evidence="1">
    <name type="scientific">Anguilla anguilla</name>
    <name type="common">European freshwater eel</name>
    <name type="synonym">Muraena anguilla</name>
    <dbReference type="NCBI Taxonomy" id="7936"/>
    <lineage>
        <taxon>Eukaryota</taxon>
        <taxon>Metazoa</taxon>
        <taxon>Chordata</taxon>
        <taxon>Craniata</taxon>
        <taxon>Vertebrata</taxon>
        <taxon>Euteleostomi</taxon>
        <taxon>Actinopterygii</taxon>
        <taxon>Neopterygii</taxon>
        <taxon>Teleostei</taxon>
        <taxon>Anguilliformes</taxon>
        <taxon>Anguillidae</taxon>
        <taxon>Anguilla</taxon>
    </lineage>
</organism>
<protein>
    <submittedName>
        <fullName evidence="1">Uncharacterized protein</fullName>
    </submittedName>
</protein>
<reference evidence="1" key="1">
    <citation type="submission" date="2014-11" db="EMBL/GenBank/DDBJ databases">
        <authorList>
            <person name="Amaro Gonzalez C."/>
        </authorList>
    </citation>
    <scope>NUCLEOTIDE SEQUENCE</scope>
</reference>
<reference evidence="1" key="2">
    <citation type="journal article" date="2015" name="Fish Shellfish Immunol.">
        <title>Early steps in the European eel (Anguilla anguilla)-Vibrio vulnificus interaction in the gills: Role of the RtxA13 toxin.</title>
        <authorList>
            <person name="Callol A."/>
            <person name="Pajuelo D."/>
            <person name="Ebbesson L."/>
            <person name="Teles M."/>
            <person name="MacKenzie S."/>
            <person name="Amaro C."/>
        </authorList>
    </citation>
    <scope>NUCLEOTIDE SEQUENCE</scope>
</reference>
<sequence>MLPRFQTLLSDDSSVLARSRPGSGVNSIVKMYVKFQVPMFGATHVHHKMALYPTIVSYFQRKGTLQTV</sequence>
<accession>A0A0E9SCZ5</accession>
<name>A0A0E9SCZ5_ANGAN</name>
<dbReference type="EMBL" id="GBXM01070012">
    <property type="protein sequence ID" value="JAH38565.1"/>
    <property type="molecule type" value="Transcribed_RNA"/>
</dbReference>